<organism evidence="7 8">
    <name type="scientific">Heligmosomoides polygyrus</name>
    <name type="common">Parasitic roundworm</name>
    <dbReference type="NCBI Taxonomy" id="6339"/>
    <lineage>
        <taxon>Eukaryota</taxon>
        <taxon>Metazoa</taxon>
        <taxon>Ecdysozoa</taxon>
        <taxon>Nematoda</taxon>
        <taxon>Chromadorea</taxon>
        <taxon>Rhabditida</taxon>
        <taxon>Rhabditina</taxon>
        <taxon>Rhabditomorpha</taxon>
        <taxon>Strongyloidea</taxon>
        <taxon>Heligmosomidae</taxon>
        <taxon>Heligmosomoides</taxon>
    </lineage>
</organism>
<gene>
    <name evidence="6" type="ORF">HPBE_LOCUS18352</name>
</gene>
<dbReference type="AlphaFoldDB" id="A0A183G8X0"/>
<name>A0A183G8X0_HELPZ</name>
<dbReference type="PANTHER" id="PTHR43788:SF16">
    <property type="entry name" value="HELICASE WITH ZINC FINGER 2"/>
    <property type="match status" value="1"/>
</dbReference>
<reference evidence="8" key="2">
    <citation type="submission" date="2019-09" db="UniProtKB">
        <authorList>
            <consortium name="WormBaseParasite"/>
        </authorList>
    </citation>
    <scope>IDENTIFICATION</scope>
</reference>
<accession>A0A183G8X0</accession>
<dbReference type="Proteomes" id="UP000050761">
    <property type="component" value="Unassembled WGS sequence"/>
</dbReference>
<evidence type="ECO:0000313" key="8">
    <source>
        <dbReference type="WBParaSite" id="HPBE_0001835301-mRNA-1"/>
    </source>
</evidence>
<evidence type="ECO:0000256" key="4">
    <source>
        <dbReference type="ARBA" id="ARBA00022840"/>
    </source>
</evidence>
<keyword evidence="7" id="KW-1185">Reference proteome</keyword>
<reference evidence="6 7" key="1">
    <citation type="submission" date="2018-11" db="EMBL/GenBank/DDBJ databases">
        <authorList>
            <consortium name="Pathogen Informatics"/>
        </authorList>
    </citation>
    <scope>NUCLEOTIDE SEQUENCE [LARGE SCALE GENOMIC DNA]</scope>
</reference>
<dbReference type="InterPro" id="IPR050534">
    <property type="entry name" value="Coronavir_polyprotein_1ab"/>
</dbReference>
<keyword evidence="3" id="KW-0347">Helicase</keyword>
<proteinExistence type="predicted"/>
<dbReference type="GO" id="GO:0043139">
    <property type="term" value="F:5'-3' DNA helicase activity"/>
    <property type="evidence" value="ECO:0007669"/>
    <property type="project" value="TreeGrafter"/>
</dbReference>
<evidence type="ECO:0000259" key="5">
    <source>
        <dbReference type="Pfam" id="PF13087"/>
    </source>
</evidence>
<accession>A0A3P8AAS6</accession>
<protein>
    <submittedName>
        <fullName evidence="8">AAA_12 domain-containing protein</fullName>
    </submittedName>
</protein>
<dbReference type="WBParaSite" id="HPBE_0001835301-mRNA-1">
    <property type="protein sequence ID" value="HPBE_0001835301-mRNA-1"/>
    <property type="gene ID" value="HPBE_0001835301"/>
</dbReference>
<dbReference type="InterPro" id="IPR027417">
    <property type="entry name" value="P-loop_NTPase"/>
</dbReference>
<evidence type="ECO:0000313" key="7">
    <source>
        <dbReference type="Proteomes" id="UP000050761"/>
    </source>
</evidence>
<evidence type="ECO:0000313" key="6">
    <source>
        <dbReference type="EMBL" id="VDP11257.1"/>
    </source>
</evidence>
<dbReference type="PANTHER" id="PTHR43788">
    <property type="entry name" value="DNA2/NAM7 HELICASE FAMILY MEMBER"/>
    <property type="match status" value="1"/>
</dbReference>
<dbReference type="Gene3D" id="3.40.50.300">
    <property type="entry name" value="P-loop containing nucleotide triphosphate hydrolases"/>
    <property type="match status" value="1"/>
</dbReference>
<dbReference type="InterPro" id="IPR047187">
    <property type="entry name" value="SF1_C_Upf1"/>
</dbReference>
<dbReference type="GO" id="GO:0005524">
    <property type="term" value="F:ATP binding"/>
    <property type="evidence" value="ECO:0007669"/>
    <property type="project" value="UniProtKB-KW"/>
</dbReference>
<dbReference type="Pfam" id="PF13087">
    <property type="entry name" value="AAA_12"/>
    <property type="match status" value="1"/>
</dbReference>
<evidence type="ECO:0000256" key="3">
    <source>
        <dbReference type="ARBA" id="ARBA00022806"/>
    </source>
</evidence>
<feature type="domain" description="DNA2/NAM7 helicase-like C-terminal" evidence="5">
    <location>
        <begin position="431"/>
        <end position="511"/>
    </location>
</feature>
<dbReference type="SUPFAM" id="SSF52540">
    <property type="entry name" value="P-loop containing nucleoside triphosphate hydrolases"/>
    <property type="match status" value="1"/>
</dbReference>
<dbReference type="GO" id="GO:0016787">
    <property type="term" value="F:hydrolase activity"/>
    <property type="evidence" value="ECO:0007669"/>
    <property type="project" value="UniProtKB-KW"/>
</dbReference>
<evidence type="ECO:0000256" key="2">
    <source>
        <dbReference type="ARBA" id="ARBA00022801"/>
    </source>
</evidence>
<sequence length="546" mass="61187">MALPFKMAVEDSPEAVTITRGLPRFPWPHVQENEIMKALCRRKSSWAVRFSEPPASDAAPDDSLRDFDSYTNDRASATATMGKIFNAASSALASYATLEDDRRTHQVTATIPSLAGYPLRLEFALDDMTSEARWARHRPVGVWIMGAFSFVRMSVDRVERAREERRLRVILETYSWSDESLYRAVMRAGRIANNSAFLDVCVKLSKLPSSAVPAYEAVSGMQLFTNVPTDSCVRRILDAVYGATPLSCVEESQQNTVPTIPVVDGSPISINRRDELEEKPWTNEREYLVLAERDVSDLIDKVVEIMFLKYQPQVVAITTSSLLNATGKGDIFKNYLDDFELIICDEASQVPEPVFAAMLSRLPKAAHPLVNELPNHFVYAGELRSGTAAEERHTLLNMRRFPNHSLPFMFLDVSGSFRRATHSHFNDAEAISICIITFYKEQHRRLADFARDNGVDLSTVDAIQGRKKNVVVLLTTKTDFQADAAEFLDDPHRMNVALTRCKLGQFVLGHQASLAVVLFWNAVLAWARQHGAIVPAMNLGDYLPPE</sequence>
<dbReference type="InterPro" id="IPR041679">
    <property type="entry name" value="DNA2/NAM7-like_C"/>
</dbReference>
<dbReference type="EMBL" id="UZAH01030633">
    <property type="protein sequence ID" value="VDP11257.1"/>
    <property type="molecule type" value="Genomic_DNA"/>
</dbReference>
<keyword evidence="2" id="KW-0378">Hydrolase</keyword>
<keyword evidence="4" id="KW-0067">ATP-binding</keyword>
<dbReference type="CDD" id="cd18808">
    <property type="entry name" value="SF1_C_Upf1"/>
    <property type="match status" value="1"/>
</dbReference>
<evidence type="ECO:0000256" key="1">
    <source>
        <dbReference type="ARBA" id="ARBA00022741"/>
    </source>
</evidence>
<dbReference type="OrthoDB" id="6513042at2759"/>
<keyword evidence="1" id="KW-0547">Nucleotide-binding</keyword>